<gene>
    <name evidence="2" type="ORF">RIMI_LOCUS14855201</name>
</gene>
<keyword evidence="3" id="KW-1185">Reference proteome</keyword>
<dbReference type="PANTHER" id="PTHR21301">
    <property type="entry name" value="REVERSE TRANSCRIPTASE"/>
    <property type="match status" value="1"/>
</dbReference>
<organism evidence="2 3">
    <name type="scientific">Ranitomeya imitator</name>
    <name type="common">mimic poison frog</name>
    <dbReference type="NCBI Taxonomy" id="111125"/>
    <lineage>
        <taxon>Eukaryota</taxon>
        <taxon>Metazoa</taxon>
        <taxon>Chordata</taxon>
        <taxon>Craniata</taxon>
        <taxon>Vertebrata</taxon>
        <taxon>Euteleostomi</taxon>
        <taxon>Amphibia</taxon>
        <taxon>Batrachia</taxon>
        <taxon>Anura</taxon>
        <taxon>Neobatrachia</taxon>
        <taxon>Hyloidea</taxon>
        <taxon>Dendrobatidae</taxon>
        <taxon>Dendrobatinae</taxon>
        <taxon>Ranitomeya</taxon>
    </lineage>
</organism>
<dbReference type="InterPro" id="IPR058912">
    <property type="entry name" value="HTH_animal"/>
</dbReference>
<dbReference type="EMBL" id="CAUEEQ010039040">
    <property type="protein sequence ID" value="CAJ0954765.1"/>
    <property type="molecule type" value="Genomic_DNA"/>
</dbReference>
<protein>
    <recommendedName>
        <fullName evidence="1">Helix-turn-helix domain-containing protein</fullName>
    </recommendedName>
</protein>
<dbReference type="Pfam" id="PF26215">
    <property type="entry name" value="HTH_animal"/>
    <property type="match status" value="1"/>
</dbReference>
<evidence type="ECO:0000313" key="2">
    <source>
        <dbReference type="EMBL" id="CAJ0954765.1"/>
    </source>
</evidence>
<name>A0ABN9LZ86_9NEOB</name>
<dbReference type="PANTHER" id="PTHR21301:SF12">
    <property type="match status" value="1"/>
</dbReference>
<proteinExistence type="predicted"/>
<evidence type="ECO:0000259" key="1">
    <source>
        <dbReference type="Pfam" id="PF26215"/>
    </source>
</evidence>
<dbReference type="Proteomes" id="UP001176940">
    <property type="component" value="Unassembled WGS sequence"/>
</dbReference>
<evidence type="ECO:0000313" key="3">
    <source>
        <dbReference type="Proteomes" id="UP001176940"/>
    </source>
</evidence>
<accession>A0ABN9LZ86</accession>
<reference evidence="2" key="1">
    <citation type="submission" date="2023-07" db="EMBL/GenBank/DDBJ databases">
        <authorList>
            <person name="Stuckert A."/>
        </authorList>
    </citation>
    <scope>NUCLEOTIDE SEQUENCE</scope>
</reference>
<comment type="caution">
    <text evidence="2">The sequence shown here is derived from an EMBL/GenBank/DDBJ whole genome shotgun (WGS) entry which is preliminary data.</text>
</comment>
<feature type="domain" description="Helix-turn-helix" evidence="1">
    <location>
        <begin position="355"/>
        <end position="411"/>
    </location>
</feature>
<sequence>MVTKEIESLPPVPNWVSNLKLDERQALRELQSWDDIVIKQADKGGNTVLWPNTMYEKQANKILGNSNCYKKLCYNPLTKFQQDLVYILESAYEDGIIPRRLVEVIKKLQPRLATFYLLPKLHKNQLDPPGRPIVPGNGGLCEIICTVIDHYLQPLVQTLPSYIKDTTMMLKRLDSLHLEKGAVLVTADVEALYSSIRHSDGLTAVSHYLRESNLESPLIELILTLLKFILEHNVFIFGKDIYVQKQGTAMGATCAPAYANLFMGYWERCIFQNDDLDNEAIQGWSRFIDDILFIWEDSPDKLHDLITRLNQNQFNIKLTYNFGRAVEFLDLKIMALEDGQIITDVFRKPTATNTLLHALSAHHRSTINGIPAGQFLRIKRICTNAKDYEKQASDLAGRFIERGYSKRQIKKGCKKASETSREELLYGSKRDYNRKTDKNEIRFIKKFNKQWPELTNIMYKHWGILQSDPILKQFLSDRPSMVPRRSRNLKDLLVHSHYSTTRQVTANPGGNGFFPCNMCKGCRNLFKSKTFVNFDGSRIFEIRKRLTCSSKGVIYHAQCPCKKVYIGMTT</sequence>